<evidence type="ECO:0000313" key="2">
    <source>
        <dbReference type="EMBL" id="KAF2017868.1"/>
    </source>
</evidence>
<feature type="transmembrane region" description="Helical" evidence="1">
    <location>
        <begin position="7"/>
        <end position="27"/>
    </location>
</feature>
<keyword evidence="1" id="KW-0472">Membrane</keyword>
<reference evidence="2" key="1">
    <citation type="journal article" date="2020" name="Stud. Mycol.">
        <title>101 Dothideomycetes genomes: a test case for predicting lifestyles and emergence of pathogens.</title>
        <authorList>
            <person name="Haridas S."/>
            <person name="Albert R."/>
            <person name="Binder M."/>
            <person name="Bloem J."/>
            <person name="Labutti K."/>
            <person name="Salamov A."/>
            <person name="Andreopoulos B."/>
            <person name="Baker S."/>
            <person name="Barry K."/>
            <person name="Bills G."/>
            <person name="Bluhm B."/>
            <person name="Cannon C."/>
            <person name="Castanera R."/>
            <person name="Culley D."/>
            <person name="Daum C."/>
            <person name="Ezra D."/>
            <person name="Gonzalez J."/>
            <person name="Henrissat B."/>
            <person name="Kuo A."/>
            <person name="Liang C."/>
            <person name="Lipzen A."/>
            <person name="Lutzoni F."/>
            <person name="Magnuson J."/>
            <person name="Mondo S."/>
            <person name="Nolan M."/>
            <person name="Ohm R."/>
            <person name="Pangilinan J."/>
            <person name="Park H.-J."/>
            <person name="Ramirez L."/>
            <person name="Alfaro M."/>
            <person name="Sun H."/>
            <person name="Tritt A."/>
            <person name="Yoshinaga Y."/>
            <person name="Zwiers L.-H."/>
            <person name="Turgeon B."/>
            <person name="Goodwin S."/>
            <person name="Spatafora J."/>
            <person name="Crous P."/>
            <person name="Grigoriev I."/>
        </authorList>
    </citation>
    <scope>NUCLEOTIDE SEQUENCE</scope>
    <source>
        <strain evidence="2">CBS 175.79</strain>
    </source>
</reference>
<dbReference type="PANTHER" id="PTHR39608">
    <property type="entry name" value="INTEGRAL MEMBRANE PROTEIN (AFU_ORTHOLOGUE AFUA_5G08640)"/>
    <property type="match status" value="1"/>
</dbReference>
<feature type="transmembrane region" description="Helical" evidence="1">
    <location>
        <begin position="78"/>
        <end position="104"/>
    </location>
</feature>
<feature type="transmembrane region" description="Helical" evidence="1">
    <location>
        <begin position="47"/>
        <end position="66"/>
    </location>
</feature>
<protein>
    <recommendedName>
        <fullName evidence="4">MARVEL domain-containing protein</fullName>
    </recommendedName>
</protein>
<dbReference type="GeneID" id="54284989"/>
<dbReference type="AlphaFoldDB" id="A0A6A5XX08"/>
<dbReference type="PANTHER" id="PTHR39608:SF1">
    <property type="entry name" value="INTEGRAL MEMBRANE PROTEIN (AFU_ORTHOLOGUE AFUA_5G08640)"/>
    <property type="match status" value="1"/>
</dbReference>
<sequence>MGTGSKILSVLLRFCQLSSATIVVGLLSRFFHQLHVAPFGSTNGRLVYAEVIACLALVASIILIFPSKFSFYAWPVDVLLFILLIIAFGLLAGLNASCSSNWYWNYWGWNWGGFWGRPRPITVGTAGRPGCSSWRAILAFLFIGAIAWMFSAILGGFVSSELREDRAANTKRSIKERLMNKNKRAAQPETQETGYTV</sequence>
<keyword evidence="1" id="KW-1133">Transmembrane helix</keyword>
<name>A0A6A5XX08_9PLEO</name>
<evidence type="ECO:0000313" key="3">
    <source>
        <dbReference type="Proteomes" id="UP000799778"/>
    </source>
</evidence>
<evidence type="ECO:0000256" key="1">
    <source>
        <dbReference type="SAM" id="Phobius"/>
    </source>
</evidence>
<organism evidence="2 3">
    <name type="scientific">Aaosphaeria arxii CBS 175.79</name>
    <dbReference type="NCBI Taxonomy" id="1450172"/>
    <lineage>
        <taxon>Eukaryota</taxon>
        <taxon>Fungi</taxon>
        <taxon>Dikarya</taxon>
        <taxon>Ascomycota</taxon>
        <taxon>Pezizomycotina</taxon>
        <taxon>Dothideomycetes</taxon>
        <taxon>Pleosporomycetidae</taxon>
        <taxon>Pleosporales</taxon>
        <taxon>Pleosporales incertae sedis</taxon>
        <taxon>Aaosphaeria</taxon>
    </lineage>
</organism>
<feature type="transmembrane region" description="Helical" evidence="1">
    <location>
        <begin position="136"/>
        <end position="158"/>
    </location>
</feature>
<dbReference type="OrthoDB" id="4074965at2759"/>
<dbReference type="EMBL" id="ML978068">
    <property type="protein sequence ID" value="KAF2017868.1"/>
    <property type="molecule type" value="Genomic_DNA"/>
</dbReference>
<keyword evidence="3" id="KW-1185">Reference proteome</keyword>
<evidence type="ECO:0008006" key="4">
    <source>
        <dbReference type="Google" id="ProtNLM"/>
    </source>
</evidence>
<gene>
    <name evidence="2" type="ORF">BU24DRAFT_420928</name>
</gene>
<proteinExistence type="predicted"/>
<keyword evidence="1" id="KW-0812">Transmembrane</keyword>
<dbReference type="GO" id="GO:0016020">
    <property type="term" value="C:membrane"/>
    <property type="evidence" value="ECO:0007669"/>
    <property type="project" value="UniProtKB-SubCell"/>
</dbReference>
<accession>A0A6A5XX08</accession>
<dbReference type="RefSeq" id="XP_033386207.1">
    <property type="nucleotide sequence ID" value="XM_033527592.1"/>
</dbReference>
<dbReference type="Proteomes" id="UP000799778">
    <property type="component" value="Unassembled WGS sequence"/>
</dbReference>